<feature type="signal peptide" evidence="3">
    <location>
        <begin position="1"/>
        <end position="21"/>
    </location>
</feature>
<evidence type="ECO:0000313" key="4">
    <source>
        <dbReference type="EMBL" id="MDU0341272.1"/>
    </source>
</evidence>
<evidence type="ECO:0000256" key="3">
    <source>
        <dbReference type="SAM" id="SignalP"/>
    </source>
</evidence>
<reference evidence="4 5" key="1">
    <citation type="submission" date="2023-09" db="EMBL/GenBank/DDBJ databases">
        <title>Whole genome shotgun sequencing (WGS) of Bosea sp. ZW T0_25, isolated from stored onions (Allium cepa).</title>
        <authorList>
            <person name="Stoll D.A."/>
            <person name="Huch M."/>
        </authorList>
    </citation>
    <scope>NUCLEOTIDE SEQUENCE [LARGE SCALE GENOMIC DNA]</scope>
    <source>
        <strain evidence="4 5">ZW T0_25</strain>
    </source>
</reference>
<dbReference type="CDD" id="cd13589">
    <property type="entry name" value="PBP2_polyamine_RpCGA009"/>
    <property type="match status" value="1"/>
</dbReference>
<evidence type="ECO:0000313" key="5">
    <source>
        <dbReference type="Proteomes" id="UP001254257"/>
    </source>
</evidence>
<keyword evidence="2" id="KW-0574">Periplasm</keyword>
<dbReference type="Proteomes" id="UP001254257">
    <property type="component" value="Unassembled WGS sequence"/>
</dbReference>
<dbReference type="Pfam" id="PF13416">
    <property type="entry name" value="SBP_bac_8"/>
    <property type="match status" value="1"/>
</dbReference>
<comment type="caution">
    <text evidence="4">The sequence shown here is derived from an EMBL/GenBank/DDBJ whole genome shotgun (WGS) entry which is preliminary data.</text>
</comment>
<evidence type="ECO:0000256" key="2">
    <source>
        <dbReference type="ARBA" id="ARBA00022764"/>
    </source>
</evidence>
<name>A0ABU3S8Z3_9HYPH</name>
<dbReference type="InterPro" id="IPR006059">
    <property type="entry name" value="SBP"/>
</dbReference>
<feature type="chain" id="PRO_5046668047" evidence="3">
    <location>
        <begin position="22"/>
        <end position="353"/>
    </location>
</feature>
<sequence>MRPVHAAIATAIALTFSQAQALGAETLTIVTQGGQPGDVQKKTVFEPFTAETGIQIRVDTFNQELARLRTQVETGNLVWDAVSLNPINEVAGCEEGLLEKIDWSKHARPEAFEAVGGFGECGAPYLASPGALVIDSDKLKGDAAPKSWADFWNVAKFPGKRSLMYQPDQTLEIALMADGVAPSDVVNVLTGPGGVDRAFRKLAELKPHIKWWKSGDESMQLLLTGEVSMGYGWLGRVNAANSSNNRKLRIVWDAGYTNALIFLGVMKGSPRKEAAIRLIAYQLSAPVQARHMEALGNPPANADANPLLSEARRASLPDPKSRNGMMQAGSRYINFWLDNGDAIRQRFATFVAQ</sequence>
<dbReference type="Gene3D" id="3.40.190.10">
    <property type="entry name" value="Periplasmic binding protein-like II"/>
    <property type="match status" value="2"/>
</dbReference>
<dbReference type="PANTHER" id="PTHR30222">
    <property type="entry name" value="SPERMIDINE/PUTRESCINE-BINDING PERIPLASMIC PROTEIN"/>
    <property type="match status" value="1"/>
</dbReference>
<gene>
    <name evidence="4" type="ORF">RKE40_15340</name>
</gene>
<proteinExistence type="predicted"/>
<dbReference type="PANTHER" id="PTHR30222:SF2">
    <property type="entry name" value="ABC TRANSPORTER SUBSTRATE-BINDING PROTEIN"/>
    <property type="match status" value="1"/>
</dbReference>
<protein>
    <submittedName>
        <fullName evidence="4">ABC transporter substrate-binding protein</fullName>
    </submittedName>
</protein>
<organism evidence="4 5">
    <name type="scientific">Bosea rubneri</name>
    <dbReference type="NCBI Taxonomy" id="3075434"/>
    <lineage>
        <taxon>Bacteria</taxon>
        <taxon>Pseudomonadati</taxon>
        <taxon>Pseudomonadota</taxon>
        <taxon>Alphaproteobacteria</taxon>
        <taxon>Hyphomicrobiales</taxon>
        <taxon>Boseaceae</taxon>
        <taxon>Bosea</taxon>
    </lineage>
</organism>
<keyword evidence="5" id="KW-1185">Reference proteome</keyword>
<dbReference type="RefSeq" id="WP_316019101.1">
    <property type="nucleotide sequence ID" value="NZ_JAWDID010000022.1"/>
</dbReference>
<dbReference type="EMBL" id="JAWDID010000022">
    <property type="protein sequence ID" value="MDU0341272.1"/>
    <property type="molecule type" value="Genomic_DNA"/>
</dbReference>
<dbReference type="SUPFAM" id="SSF53850">
    <property type="entry name" value="Periplasmic binding protein-like II"/>
    <property type="match status" value="1"/>
</dbReference>
<accession>A0ABU3S8Z3</accession>
<evidence type="ECO:0000256" key="1">
    <source>
        <dbReference type="ARBA" id="ARBA00022729"/>
    </source>
</evidence>
<keyword evidence="1 3" id="KW-0732">Signal</keyword>